<dbReference type="GO" id="GO:0006338">
    <property type="term" value="P:chromatin remodeling"/>
    <property type="evidence" value="ECO:0007669"/>
    <property type="project" value="UniProtKB-ARBA"/>
</dbReference>
<feature type="region of interest" description="Disordered" evidence="4">
    <location>
        <begin position="164"/>
        <end position="337"/>
    </location>
</feature>
<dbReference type="SUPFAM" id="SSF54160">
    <property type="entry name" value="Chromo domain-like"/>
    <property type="match status" value="2"/>
</dbReference>
<feature type="compositionally biased region" description="Pro residues" evidence="4">
    <location>
        <begin position="230"/>
        <end position="240"/>
    </location>
</feature>
<feature type="region of interest" description="Disordered" evidence="4">
    <location>
        <begin position="521"/>
        <end position="540"/>
    </location>
</feature>
<evidence type="ECO:0000313" key="6">
    <source>
        <dbReference type="EMBL" id="KAK3058710.1"/>
    </source>
</evidence>
<keyword evidence="7" id="KW-1185">Reference proteome</keyword>
<dbReference type="InterPro" id="IPR051219">
    <property type="entry name" value="Heterochromatin_chromo-domain"/>
</dbReference>
<dbReference type="InterPro" id="IPR016197">
    <property type="entry name" value="Chromo-like_dom_sf"/>
</dbReference>
<dbReference type="Proteomes" id="UP001271007">
    <property type="component" value="Unassembled WGS sequence"/>
</dbReference>
<protein>
    <recommendedName>
        <fullName evidence="5">Chromo domain-containing protein</fullName>
    </recommendedName>
</protein>
<feature type="domain" description="Chromo" evidence="5">
    <location>
        <begin position="550"/>
        <end position="608"/>
    </location>
</feature>
<dbReference type="EMBL" id="JAWDJX010000001">
    <property type="protein sequence ID" value="KAK3058710.1"/>
    <property type="molecule type" value="Genomic_DNA"/>
</dbReference>
<evidence type="ECO:0000256" key="2">
    <source>
        <dbReference type="ARBA" id="ARBA00011353"/>
    </source>
</evidence>
<dbReference type="SMART" id="SM00298">
    <property type="entry name" value="CHROMO"/>
    <property type="match status" value="2"/>
</dbReference>
<reference evidence="6" key="1">
    <citation type="submission" date="2023-04" db="EMBL/GenBank/DDBJ databases">
        <title>Black Yeasts Isolated from many extreme environments.</title>
        <authorList>
            <person name="Coleine C."/>
            <person name="Stajich J.E."/>
            <person name="Selbmann L."/>
        </authorList>
    </citation>
    <scope>NUCLEOTIDE SEQUENCE</scope>
    <source>
        <strain evidence="6">CCFEE 5312</strain>
    </source>
</reference>
<evidence type="ECO:0000256" key="3">
    <source>
        <dbReference type="ARBA" id="ARBA00023242"/>
    </source>
</evidence>
<comment type="subcellular location">
    <subcellularLocation>
        <location evidence="1">Nucleus</location>
    </subcellularLocation>
</comment>
<feature type="region of interest" description="Disordered" evidence="4">
    <location>
        <begin position="140"/>
        <end position="159"/>
    </location>
</feature>
<comment type="caution">
    <text evidence="6">The sequence shown here is derived from an EMBL/GenBank/DDBJ whole genome shotgun (WGS) entry which is preliminary data.</text>
</comment>
<dbReference type="Gene3D" id="2.40.50.40">
    <property type="match status" value="2"/>
</dbReference>
<keyword evidence="3" id="KW-0539">Nucleus</keyword>
<evidence type="ECO:0000313" key="7">
    <source>
        <dbReference type="Proteomes" id="UP001271007"/>
    </source>
</evidence>
<feature type="region of interest" description="Disordered" evidence="4">
    <location>
        <begin position="9"/>
        <end position="51"/>
    </location>
</feature>
<gene>
    <name evidence="6" type="ORF">LTR09_000275</name>
</gene>
<comment type="subunit">
    <text evidence="2">Component of the NuA4 histone acetyltransferase complex.</text>
</comment>
<dbReference type="PANTHER" id="PTHR22812">
    <property type="entry name" value="CHROMOBOX PROTEIN"/>
    <property type="match status" value="1"/>
</dbReference>
<feature type="compositionally biased region" description="Polar residues" evidence="4">
    <location>
        <begin position="12"/>
        <end position="24"/>
    </location>
</feature>
<feature type="compositionally biased region" description="Polar residues" evidence="4">
    <location>
        <begin position="268"/>
        <end position="280"/>
    </location>
</feature>
<dbReference type="GO" id="GO:0005634">
    <property type="term" value="C:nucleus"/>
    <property type="evidence" value="ECO:0007669"/>
    <property type="project" value="UniProtKB-SubCell"/>
</dbReference>
<accession>A0AAJ0LX71</accession>
<dbReference type="AlphaFoldDB" id="A0AAJ0LX71"/>
<organism evidence="6 7">
    <name type="scientific">Extremus antarcticus</name>
    <dbReference type="NCBI Taxonomy" id="702011"/>
    <lineage>
        <taxon>Eukaryota</taxon>
        <taxon>Fungi</taxon>
        <taxon>Dikarya</taxon>
        <taxon>Ascomycota</taxon>
        <taxon>Pezizomycotina</taxon>
        <taxon>Dothideomycetes</taxon>
        <taxon>Dothideomycetidae</taxon>
        <taxon>Mycosphaerellales</taxon>
        <taxon>Extremaceae</taxon>
        <taxon>Extremus</taxon>
    </lineage>
</organism>
<proteinExistence type="predicted"/>
<sequence>MPPLATVVIPVASQSGANGSTSRGKTSKKPAFRPRIYGNDPLPVKPSEKAPKNARIVGRTVDDHGVNYSLKIGDVELNDVTVEEILDYVSALDLEDYENREFVQERQVLKVLAAEREREEEEKKARRKWRAKQKGIVTYESATSTDTEGDGEATLGRYGRKIPDFTQFYPKGQARPKSEATEDELNTANPSEARVPVQRPIAQSADSFDEPTKRRRRKRDPATGELLPLSPGPEDMPPPSKRPRRRRHPETGELMPLGWRYDLDGSVDQEQTAPSPSFRQLSIADEPGAKRQKLGSGSRISRSSTPVLTKAELAASITPKHSGSVMQPASLKATSSKRDVVELLSSDDDDDDDGRAGQNVLQTFLKKSPGSGRVLNSMTSVRVASTATSSEPEAAPAVLASASKLKVSQRSASLVKTSIMNPSANPVSEPEEESDEEWVVDKVLGHNFSDPKSHPTQFGTKPVILYQVKWHGFDHPTWEPTDSFGDLEVVNNYRKRVGLPSETSDAQAAELASRIMAVPKPQHLPLKGTPTAKDLSSKPAVKVKDEAAEYDVERITAHHLSDPRTHPSGLGSRPVMLYQVKWKGFRELTWEPAASFADKAILNAYNKRFGLPAYASSGEDEDMDDG</sequence>
<name>A0AAJ0LX71_9PEZI</name>
<feature type="domain" description="Chromo" evidence="5">
    <location>
        <begin position="438"/>
        <end position="496"/>
    </location>
</feature>
<evidence type="ECO:0000259" key="5">
    <source>
        <dbReference type="PROSITE" id="PS50013"/>
    </source>
</evidence>
<feature type="compositionally biased region" description="Polar residues" evidence="4">
    <location>
        <begin position="298"/>
        <end position="307"/>
    </location>
</feature>
<evidence type="ECO:0000256" key="1">
    <source>
        <dbReference type="ARBA" id="ARBA00004123"/>
    </source>
</evidence>
<dbReference type="PROSITE" id="PS50013">
    <property type="entry name" value="CHROMO_2"/>
    <property type="match status" value="2"/>
</dbReference>
<evidence type="ECO:0000256" key="4">
    <source>
        <dbReference type="SAM" id="MobiDB-lite"/>
    </source>
</evidence>
<dbReference type="InterPro" id="IPR000953">
    <property type="entry name" value="Chromo/chromo_shadow_dom"/>
</dbReference>